<dbReference type="Gene3D" id="3.30.70.330">
    <property type="match status" value="1"/>
</dbReference>
<dbReference type="GO" id="GO:0006999">
    <property type="term" value="P:nuclear pore organization"/>
    <property type="evidence" value="ECO:0007669"/>
    <property type="project" value="TreeGrafter"/>
</dbReference>
<dbReference type="VEuPathDB" id="FungiDB:DEHA2G17006g"/>
<dbReference type="InterPro" id="IPR012677">
    <property type="entry name" value="Nucleotide-bd_a/b_plait_sf"/>
</dbReference>
<feature type="compositionally biased region" description="Polar residues" evidence="9">
    <location>
        <begin position="1"/>
        <end position="23"/>
    </location>
</feature>
<evidence type="ECO:0000256" key="2">
    <source>
        <dbReference type="ARBA" id="ARBA00022448"/>
    </source>
</evidence>
<dbReference type="PROSITE" id="PS51472">
    <property type="entry name" value="RRM_NUP35"/>
    <property type="match status" value="1"/>
</dbReference>
<dbReference type="GO" id="GO:0051028">
    <property type="term" value="P:mRNA transport"/>
    <property type="evidence" value="ECO:0007669"/>
    <property type="project" value="UniProtKB-UniRule"/>
</dbReference>
<dbReference type="KEGG" id="dha:DEHA2G17006g"/>
<keyword evidence="7 8" id="KW-0539">Nucleus</keyword>
<evidence type="ECO:0000256" key="4">
    <source>
        <dbReference type="ARBA" id="ARBA00022927"/>
    </source>
</evidence>
<dbReference type="OMA" id="WIKLTYD"/>
<feature type="compositionally biased region" description="Basic and acidic residues" evidence="9">
    <location>
        <begin position="72"/>
        <end position="82"/>
    </location>
</feature>
<dbReference type="PANTHER" id="PTHR21527:SF6">
    <property type="entry name" value="NUCLEOPORIN NUP35"/>
    <property type="match status" value="1"/>
</dbReference>
<dbReference type="GO" id="GO:0017056">
    <property type="term" value="F:structural constituent of nuclear pore"/>
    <property type="evidence" value="ECO:0007669"/>
    <property type="project" value="TreeGrafter"/>
</dbReference>
<feature type="domain" description="RRM Nup35-type" evidence="10">
    <location>
        <begin position="215"/>
        <end position="321"/>
    </location>
</feature>
<dbReference type="GO" id="GO:0003676">
    <property type="term" value="F:nucleic acid binding"/>
    <property type="evidence" value="ECO:0007669"/>
    <property type="project" value="InterPro"/>
</dbReference>
<dbReference type="InParanoid" id="Q6BHP3"/>
<evidence type="ECO:0000313" key="12">
    <source>
        <dbReference type="Proteomes" id="UP000000599"/>
    </source>
</evidence>
<name>Q6BHP3_DEBHA</name>
<keyword evidence="4" id="KW-0653">Protein transport</keyword>
<dbReference type="GO" id="GO:0044615">
    <property type="term" value="C:nuclear pore nuclear basket"/>
    <property type="evidence" value="ECO:0007669"/>
    <property type="project" value="TreeGrafter"/>
</dbReference>
<sequence>MSTLFGQNSTSSGTAGNLFSQPLSSISNQTSNNNINNNNQPAWFQNPKKRTIPNHLVPKRKPGFQISSTSTSKKDSDDKKDALGSNNSSQFNLLSFGTSQRKALTSSGTIDRTNSVGSLYDTSVGDISKYEKTLNDTLTDDFPLYNNDDDLPPSRSIYDLNDEVLISLNKPANQHADAFINKDPKNFNNVFNRDDALNNNSEQTNEENLKSNPLQNGESAILIFGYPESMANQVISYFQEFGSILEEFEITKQKNTLLKHYQTNNGSNKMHQIVPILSGRSWVKITFDNPASAIDALQENGCVFNGVLLGVIPFSKDAIEKLQKRKLEEGEDIGGGFEYQLSSFDKSKKGDNTVTGESNDIQGSYITRLDIRDGSGLFLQPNSTDPTKSEADKKKEENLGFVGKIFRYFFGFNEL</sequence>
<dbReference type="SUPFAM" id="SSF54928">
    <property type="entry name" value="RNA-binding domain, RBD"/>
    <property type="match status" value="1"/>
</dbReference>
<keyword evidence="2 8" id="KW-0813">Transport</keyword>
<accession>Q6BHP3</accession>
<dbReference type="InterPro" id="IPR035979">
    <property type="entry name" value="RBD_domain_sf"/>
</dbReference>
<dbReference type="eggNOG" id="ENOG502QWFW">
    <property type="taxonomic scope" value="Eukaryota"/>
</dbReference>
<dbReference type="GO" id="GO:0005543">
    <property type="term" value="F:phospholipid binding"/>
    <property type="evidence" value="ECO:0007669"/>
    <property type="project" value="TreeGrafter"/>
</dbReference>
<dbReference type="Proteomes" id="UP000000599">
    <property type="component" value="Chromosome G"/>
</dbReference>
<dbReference type="GO" id="GO:0006607">
    <property type="term" value="P:NLS-bearing protein import into nucleus"/>
    <property type="evidence" value="ECO:0007669"/>
    <property type="project" value="TreeGrafter"/>
</dbReference>
<comment type="subcellular location">
    <subcellularLocation>
        <location evidence="1">Nucleus</location>
        <location evidence="1">Nuclear pore complex</location>
    </subcellularLocation>
</comment>
<evidence type="ECO:0000256" key="8">
    <source>
        <dbReference type="PROSITE-ProRule" id="PRU00804"/>
    </source>
</evidence>
<gene>
    <name evidence="11" type="ordered locus">DEHA2G17006g</name>
</gene>
<evidence type="ECO:0000256" key="9">
    <source>
        <dbReference type="SAM" id="MobiDB-lite"/>
    </source>
</evidence>
<keyword evidence="12" id="KW-1185">Reference proteome</keyword>
<feature type="region of interest" description="Disordered" evidence="9">
    <location>
        <begin position="1"/>
        <end position="86"/>
    </location>
</feature>
<evidence type="ECO:0000256" key="1">
    <source>
        <dbReference type="ARBA" id="ARBA00004567"/>
    </source>
</evidence>
<keyword evidence="5" id="KW-0811">Translocation</keyword>
<organism evidence="11 12">
    <name type="scientific">Debaryomyces hansenii (strain ATCC 36239 / CBS 767 / BCRC 21394 / JCM 1990 / NBRC 0083 / IGC 2968)</name>
    <name type="common">Yeast</name>
    <name type="synonym">Torulaspora hansenii</name>
    <dbReference type="NCBI Taxonomy" id="284592"/>
    <lineage>
        <taxon>Eukaryota</taxon>
        <taxon>Fungi</taxon>
        <taxon>Dikarya</taxon>
        <taxon>Ascomycota</taxon>
        <taxon>Saccharomycotina</taxon>
        <taxon>Pichiomycetes</taxon>
        <taxon>Debaryomycetaceae</taxon>
        <taxon>Debaryomyces</taxon>
    </lineage>
</organism>
<keyword evidence="3 8" id="KW-0509">mRNA transport</keyword>
<dbReference type="OrthoDB" id="1733656at2759"/>
<evidence type="ECO:0000256" key="7">
    <source>
        <dbReference type="ARBA" id="ARBA00023242"/>
    </source>
</evidence>
<dbReference type="FunCoup" id="Q6BHP3">
    <property type="interactions" value="113"/>
</dbReference>
<evidence type="ECO:0000256" key="3">
    <source>
        <dbReference type="ARBA" id="ARBA00022816"/>
    </source>
</evidence>
<dbReference type="Pfam" id="PF05172">
    <property type="entry name" value="RRM_Nup35"/>
    <property type="match status" value="1"/>
</dbReference>
<feature type="compositionally biased region" description="Low complexity" evidence="9">
    <location>
        <begin position="24"/>
        <end position="40"/>
    </location>
</feature>
<dbReference type="AlphaFoldDB" id="Q6BHP3"/>
<dbReference type="PANTHER" id="PTHR21527">
    <property type="entry name" value="NUCLEOPORIN NUP35"/>
    <property type="match status" value="1"/>
</dbReference>
<dbReference type="STRING" id="284592.Q6BHP3"/>
<protein>
    <submittedName>
        <fullName evidence="11">DEHA2G17006p</fullName>
    </submittedName>
</protein>
<evidence type="ECO:0000256" key="6">
    <source>
        <dbReference type="ARBA" id="ARBA00023132"/>
    </source>
</evidence>
<dbReference type="GeneID" id="2905211"/>
<dbReference type="EMBL" id="CR382139">
    <property type="protein sequence ID" value="CAG90780.1"/>
    <property type="molecule type" value="Genomic_DNA"/>
</dbReference>
<dbReference type="InterPro" id="IPR007846">
    <property type="entry name" value="RRM_NUP35_dom"/>
</dbReference>
<dbReference type="HOGENOM" id="CLU_036683_0_0_1"/>
<evidence type="ECO:0000256" key="5">
    <source>
        <dbReference type="ARBA" id="ARBA00023010"/>
    </source>
</evidence>
<reference evidence="11 12" key="1">
    <citation type="journal article" date="2004" name="Nature">
        <title>Genome evolution in yeasts.</title>
        <authorList>
            <consortium name="Genolevures"/>
            <person name="Dujon B."/>
            <person name="Sherman D."/>
            <person name="Fischer G."/>
            <person name="Durrens P."/>
            <person name="Casaregola S."/>
            <person name="Lafontaine I."/>
            <person name="de Montigny J."/>
            <person name="Marck C."/>
            <person name="Neuveglise C."/>
            <person name="Talla E."/>
            <person name="Goffard N."/>
            <person name="Frangeul L."/>
            <person name="Aigle M."/>
            <person name="Anthouard V."/>
            <person name="Babour A."/>
            <person name="Barbe V."/>
            <person name="Barnay S."/>
            <person name="Blanchin S."/>
            <person name="Beckerich J.M."/>
            <person name="Beyne E."/>
            <person name="Bleykasten C."/>
            <person name="Boisrame A."/>
            <person name="Boyer J."/>
            <person name="Cattolico L."/>
            <person name="Confanioleri F."/>
            <person name="de Daruvar A."/>
            <person name="Despons L."/>
            <person name="Fabre E."/>
            <person name="Fairhead C."/>
            <person name="Ferry-Dumazet H."/>
            <person name="Groppi A."/>
            <person name="Hantraye F."/>
            <person name="Hennequin C."/>
            <person name="Jauniaux N."/>
            <person name="Joyet P."/>
            <person name="Kachouri R."/>
            <person name="Kerrest A."/>
            <person name="Koszul R."/>
            <person name="Lemaire M."/>
            <person name="Lesur I."/>
            <person name="Ma L."/>
            <person name="Muller H."/>
            <person name="Nicaud J.M."/>
            <person name="Nikolski M."/>
            <person name="Oztas S."/>
            <person name="Ozier-Kalogeropoulos O."/>
            <person name="Pellenz S."/>
            <person name="Potier S."/>
            <person name="Richard G.F."/>
            <person name="Straub M.L."/>
            <person name="Suleau A."/>
            <person name="Swennene D."/>
            <person name="Tekaia F."/>
            <person name="Wesolowski-Louvel M."/>
            <person name="Westhof E."/>
            <person name="Wirth B."/>
            <person name="Zeniou-Meyer M."/>
            <person name="Zivanovic I."/>
            <person name="Bolotin-Fukuhara M."/>
            <person name="Thierry A."/>
            <person name="Bouchier C."/>
            <person name="Caudron B."/>
            <person name="Scarpelli C."/>
            <person name="Gaillardin C."/>
            <person name="Weissenbach J."/>
            <person name="Wincker P."/>
            <person name="Souciet J.L."/>
        </authorList>
    </citation>
    <scope>NUCLEOTIDE SEQUENCE [LARGE SCALE GENOMIC DNA]</scope>
    <source>
        <strain evidence="12">ATCC 36239 / CBS 767 / BCRC 21394 / JCM 1990 / NBRC 0083 / IGC 2968</strain>
    </source>
</reference>
<evidence type="ECO:0000259" key="10">
    <source>
        <dbReference type="PROSITE" id="PS51472"/>
    </source>
</evidence>
<evidence type="ECO:0000313" key="11">
    <source>
        <dbReference type="EMBL" id="CAG90780.1"/>
    </source>
</evidence>
<keyword evidence="6 8" id="KW-0906">Nuclear pore complex</keyword>
<proteinExistence type="predicted"/>
<feature type="compositionally biased region" description="Basic residues" evidence="9">
    <location>
        <begin position="47"/>
        <end position="62"/>
    </location>
</feature>
<dbReference type="RefSeq" id="XP_462278.1">
    <property type="nucleotide sequence ID" value="XM_462278.1"/>
</dbReference>
<dbReference type="GO" id="GO:0044613">
    <property type="term" value="C:nuclear pore central transport channel"/>
    <property type="evidence" value="ECO:0007669"/>
    <property type="project" value="TreeGrafter"/>
</dbReference>
<dbReference type="CDD" id="cd12721">
    <property type="entry name" value="RRM_Nup53p_fungi"/>
    <property type="match status" value="1"/>
</dbReference>